<reference evidence="2" key="1">
    <citation type="submission" date="2022-11" db="EMBL/GenBank/DDBJ databases">
        <title>Pseudomonas triclosanedens sp. nov., a triclosan degrader isolated from activated sludge.</title>
        <authorList>
            <person name="Yin Y."/>
            <person name="Lu Z."/>
        </authorList>
    </citation>
    <scope>NUCLEOTIDE SEQUENCE</scope>
    <source>
        <strain evidence="2">ZM23</strain>
    </source>
</reference>
<organism evidence="2 3">
    <name type="scientific">Pseudomonas triclosanedens</name>
    <dbReference type="NCBI Taxonomy" id="2961893"/>
    <lineage>
        <taxon>Bacteria</taxon>
        <taxon>Pseudomonadati</taxon>
        <taxon>Pseudomonadota</taxon>
        <taxon>Gammaproteobacteria</taxon>
        <taxon>Pseudomonadales</taxon>
        <taxon>Pseudomonadaceae</taxon>
        <taxon>Pseudomonas</taxon>
    </lineage>
</organism>
<keyword evidence="3" id="KW-1185">Reference proteome</keyword>
<dbReference type="PANTHER" id="PTHR34385:SF1">
    <property type="entry name" value="PEPTIDOGLYCAN L-ALANYL-D-GLUTAMATE ENDOPEPTIDASE CWLK"/>
    <property type="match status" value="1"/>
</dbReference>
<protein>
    <submittedName>
        <fullName evidence="2">M15 family metallopeptidase</fullName>
    </submittedName>
</protein>
<dbReference type="Proteomes" id="UP001163624">
    <property type="component" value="Chromosome"/>
</dbReference>
<dbReference type="Gene3D" id="3.30.1380.10">
    <property type="match status" value="1"/>
</dbReference>
<dbReference type="SUPFAM" id="SSF55166">
    <property type="entry name" value="Hedgehog/DD-peptidase"/>
    <property type="match status" value="1"/>
</dbReference>
<dbReference type="EMBL" id="CP113432">
    <property type="protein sequence ID" value="WAI49452.1"/>
    <property type="molecule type" value="Genomic_DNA"/>
</dbReference>
<gene>
    <name evidence="2" type="ORF">OU419_27580</name>
</gene>
<proteinExistence type="predicted"/>
<dbReference type="CDD" id="cd14847">
    <property type="entry name" value="DD-carboxypeptidase_like"/>
    <property type="match status" value="1"/>
</dbReference>
<evidence type="ECO:0000313" key="3">
    <source>
        <dbReference type="Proteomes" id="UP001163624"/>
    </source>
</evidence>
<dbReference type="PANTHER" id="PTHR34385">
    <property type="entry name" value="D-ALANYL-D-ALANINE CARBOXYPEPTIDASE"/>
    <property type="match status" value="1"/>
</dbReference>
<dbReference type="InterPro" id="IPR009045">
    <property type="entry name" value="Zn_M74/Hedgehog-like"/>
</dbReference>
<sequence length="229" mass="25539">MLNELELTGRARTHVVQLSEPRFAAQPEAASAFMDMREAARRDGIDLLPVSSFRDFRTQLRIWNGKFSGSKPLYDMQGRPRDFSLLSATEIIHCILNWSALPGGSRHQWGTEIDVVDGAAMPPGYVPQLLPEEVAPGGLFRGLHQWLDANMAAYGFFRPYRYFKGGMYPEPWHLSYAPLSVPALSQVSVELLAEALSGADILGKDLVLEMLPDIYRDHILNIVAPDDQG</sequence>
<dbReference type="RefSeq" id="WP_254475458.1">
    <property type="nucleotide sequence ID" value="NZ_CP113432.1"/>
</dbReference>
<dbReference type="InterPro" id="IPR003709">
    <property type="entry name" value="VanY-like_core_dom"/>
</dbReference>
<accession>A0ABY6ZWU7</accession>
<evidence type="ECO:0000259" key="1">
    <source>
        <dbReference type="Pfam" id="PF02557"/>
    </source>
</evidence>
<dbReference type="InterPro" id="IPR052179">
    <property type="entry name" value="DD-CPase-like"/>
</dbReference>
<feature type="domain" description="D-alanyl-D-alanine carboxypeptidase-like core" evidence="1">
    <location>
        <begin position="26"/>
        <end position="178"/>
    </location>
</feature>
<dbReference type="Pfam" id="PF02557">
    <property type="entry name" value="VanY"/>
    <property type="match status" value="1"/>
</dbReference>
<name>A0ABY6ZWU7_9PSED</name>
<evidence type="ECO:0000313" key="2">
    <source>
        <dbReference type="EMBL" id="WAI49452.1"/>
    </source>
</evidence>